<dbReference type="GO" id="GO:0034213">
    <property type="term" value="P:quinolinate catabolic process"/>
    <property type="evidence" value="ECO:0007669"/>
    <property type="project" value="TreeGrafter"/>
</dbReference>
<reference evidence="13" key="2">
    <citation type="submission" date="2020-06" db="EMBL/GenBank/DDBJ databases">
        <authorList>
            <person name="Wang Y."/>
        </authorList>
    </citation>
    <scope>NUCLEOTIDE SEQUENCE</scope>
    <source>
        <strain evidence="12">L14</strain>
        <strain evidence="14">L15a</strain>
        <strain evidence="18">L19a</strain>
        <strain evidence="17">T1C4</strain>
        <strain evidence="13">T1L11</strain>
        <strain evidence="16">T1L9</strain>
        <strain evidence="15">T3L1</strain>
    </source>
</reference>
<proteinExistence type="inferred from homology"/>
<organism evidence="13 23">
    <name type="scientific">Marine Group I thaumarchaeote</name>
    <dbReference type="NCBI Taxonomy" id="2511932"/>
    <lineage>
        <taxon>Archaea</taxon>
        <taxon>Nitrososphaerota</taxon>
        <taxon>Marine Group I</taxon>
    </lineage>
</organism>
<feature type="domain" description="Quinolinate phosphoribosyl transferase C-terminal" evidence="10">
    <location>
        <begin position="105"/>
        <end position="271"/>
    </location>
</feature>
<dbReference type="FunFam" id="3.20.20.70:FF:000030">
    <property type="entry name" value="Nicotinate-nucleotide pyrophosphorylase, carboxylating"/>
    <property type="match status" value="1"/>
</dbReference>
<dbReference type="InterPro" id="IPR004393">
    <property type="entry name" value="NadC"/>
</dbReference>
<evidence type="ECO:0000256" key="5">
    <source>
        <dbReference type="ARBA" id="ARBA00022642"/>
    </source>
</evidence>
<dbReference type="GO" id="GO:0005737">
    <property type="term" value="C:cytoplasm"/>
    <property type="evidence" value="ECO:0007669"/>
    <property type="project" value="TreeGrafter"/>
</dbReference>
<dbReference type="PANTHER" id="PTHR32179:SF3">
    <property type="entry name" value="NICOTINATE-NUCLEOTIDE PYROPHOSPHORYLASE [CARBOXYLATING]"/>
    <property type="match status" value="1"/>
</dbReference>
<evidence type="ECO:0000256" key="3">
    <source>
        <dbReference type="ARBA" id="ARBA00009400"/>
    </source>
</evidence>
<dbReference type="Proteomes" id="UP000535457">
    <property type="component" value="Unassembled WGS sequence"/>
</dbReference>
<evidence type="ECO:0000313" key="22">
    <source>
        <dbReference type="Proteomes" id="UP000559282"/>
    </source>
</evidence>
<keyword evidence="5 9" id="KW-0662">Pyridine nucleotide biosynthesis</keyword>
<evidence type="ECO:0000313" key="25">
    <source>
        <dbReference type="Proteomes" id="UP000587702"/>
    </source>
</evidence>
<name>A0A7K4MJ16_9ARCH</name>
<dbReference type="Proteomes" id="UP000520052">
    <property type="component" value="Unassembled WGS sequence"/>
</dbReference>
<evidence type="ECO:0000313" key="24">
    <source>
        <dbReference type="Proteomes" id="UP000575480"/>
    </source>
</evidence>
<reference evidence="19 20" key="1">
    <citation type="journal article" date="2019" name="Environ. Microbiol.">
        <title>Genomics insights into ecotype formation of ammonia-oxidizing archaea in the deep ocean.</title>
        <authorList>
            <person name="Wang Y."/>
            <person name="Huang J.M."/>
            <person name="Cui G.J."/>
            <person name="Nunoura T."/>
            <person name="Takaki Y."/>
            <person name="Li W.L."/>
            <person name="Li J."/>
            <person name="Gao Z.M."/>
            <person name="Takai K."/>
            <person name="Zhang A.Q."/>
            <person name="Stepanauskas R."/>
        </authorList>
    </citation>
    <scope>NUCLEOTIDE SEQUENCE [LARGE SCALE GENOMIC DNA]</scope>
    <source>
        <strain evidence="12 25">L14</strain>
        <strain evidence="14 24">L15a</strain>
        <strain evidence="18 20">L19a</strain>
        <strain evidence="17 22">T1C4</strain>
        <strain evidence="13 23">T1L11</strain>
        <strain evidence="16 21">T1L9</strain>
        <strain evidence="15 19">T3L1</strain>
    </source>
</reference>
<dbReference type="EMBL" id="JACATH010000003">
    <property type="protein sequence ID" value="NWJ57145.1"/>
    <property type="molecule type" value="Genomic_DNA"/>
</dbReference>
<evidence type="ECO:0000259" key="10">
    <source>
        <dbReference type="Pfam" id="PF01729"/>
    </source>
</evidence>
<dbReference type="EC" id="2.4.2.19" evidence="9"/>
<evidence type="ECO:0000313" key="19">
    <source>
        <dbReference type="Proteomes" id="UP000520052"/>
    </source>
</evidence>
<evidence type="ECO:0000313" key="12">
    <source>
        <dbReference type="EMBL" id="NWJ20234.1"/>
    </source>
</evidence>
<dbReference type="FunFam" id="3.90.1170.20:FF:000001">
    <property type="entry name" value="Nicotinate-nucleotide diphosphorylase (Carboxylating)"/>
    <property type="match status" value="1"/>
</dbReference>
<dbReference type="Proteomes" id="UP000547822">
    <property type="component" value="Unassembled WGS sequence"/>
</dbReference>
<dbReference type="EMBL" id="JACATF010000018">
    <property type="protein sequence ID" value="NWK07762.1"/>
    <property type="molecule type" value="Genomic_DNA"/>
</dbReference>
<dbReference type="Proteomes" id="UP000563820">
    <property type="component" value="Unassembled WGS sequence"/>
</dbReference>
<feature type="domain" description="Quinolinate phosphoribosyl transferase N-terminal" evidence="11">
    <location>
        <begin position="22"/>
        <end position="103"/>
    </location>
</feature>
<evidence type="ECO:0000313" key="23">
    <source>
        <dbReference type="Proteomes" id="UP000563820"/>
    </source>
</evidence>
<dbReference type="EMBL" id="JACATG010000006">
    <property type="protein sequence ID" value="NWK13947.1"/>
    <property type="molecule type" value="Genomic_DNA"/>
</dbReference>
<dbReference type="GO" id="GO:0009435">
    <property type="term" value="P:NAD+ biosynthetic process"/>
    <property type="evidence" value="ECO:0007669"/>
    <property type="project" value="UniProtKB-UniPathway"/>
</dbReference>
<dbReference type="InterPro" id="IPR027277">
    <property type="entry name" value="NadC/ModD"/>
</dbReference>
<dbReference type="GO" id="GO:0004514">
    <property type="term" value="F:nicotinate-nucleotide diphosphorylase (carboxylating) activity"/>
    <property type="evidence" value="ECO:0007669"/>
    <property type="project" value="UniProtKB-EC"/>
</dbReference>
<evidence type="ECO:0000259" key="11">
    <source>
        <dbReference type="Pfam" id="PF02749"/>
    </source>
</evidence>
<sequence>MLSFNSKKQLSQFLAEDIGKGDITSALLPKIKISARIISREDAIVAGTVYAKEIFKLNGCNVKILKKDGSRIKPNQTIMIIRGYAEKILTCERTALNLLTRMSGIATQTNELVEKIPKKTKLYATRKTAPGLRYFDKEAVKIGGGKKHRLRLDEMVMIKDNHIAVENSLLVIIKKAKRKYKKFEVEVENTSDAVLAAKEGAAIIMLDNFSPTQIMKTIKVLKNQKLRNKVLLEASGGIHSKNISKYGKTGVDIISIGSITNSVKGIDMNLEI</sequence>
<evidence type="ECO:0000313" key="20">
    <source>
        <dbReference type="Proteomes" id="UP000535457"/>
    </source>
</evidence>
<dbReference type="Pfam" id="PF01729">
    <property type="entry name" value="QRPTase_C"/>
    <property type="match status" value="1"/>
</dbReference>
<evidence type="ECO:0000313" key="18">
    <source>
        <dbReference type="EMBL" id="NWK13947.1"/>
    </source>
</evidence>
<dbReference type="InterPro" id="IPR037128">
    <property type="entry name" value="Quinolinate_PRibosylTase_N_sf"/>
</dbReference>
<dbReference type="Gene3D" id="3.20.20.70">
    <property type="entry name" value="Aldolase class I"/>
    <property type="match status" value="1"/>
</dbReference>
<comment type="function">
    <text evidence="1 9">Involved in the catabolism of quinolinic acid (QA).</text>
</comment>
<dbReference type="EMBL" id="JACATD010000004">
    <property type="protein sequence ID" value="NWK01061.1"/>
    <property type="molecule type" value="Genomic_DNA"/>
</dbReference>
<dbReference type="Proteomes" id="UP000575480">
    <property type="component" value="Unassembled WGS sequence"/>
</dbReference>
<evidence type="ECO:0000256" key="1">
    <source>
        <dbReference type="ARBA" id="ARBA00003237"/>
    </source>
</evidence>
<accession>A0A7K4MJ16</accession>
<dbReference type="SUPFAM" id="SSF51690">
    <property type="entry name" value="Nicotinate/Quinolinate PRTase C-terminal domain-like"/>
    <property type="match status" value="1"/>
</dbReference>
<dbReference type="InterPro" id="IPR002638">
    <property type="entry name" value="Quinolinate_PRibosylTrfase_C"/>
</dbReference>
<evidence type="ECO:0000313" key="16">
    <source>
        <dbReference type="EMBL" id="NWK01061.1"/>
    </source>
</evidence>
<evidence type="ECO:0000256" key="2">
    <source>
        <dbReference type="ARBA" id="ARBA00004893"/>
    </source>
</evidence>
<dbReference type="PANTHER" id="PTHR32179">
    <property type="entry name" value="NICOTINATE-NUCLEOTIDE PYROPHOSPHORYLASE [CARBOXYLATING]"/>
    <property type="match status" value="1"/>
</dbReference>
<dbReference type="Pfam" id="PF02749">
    <property type="entry name" value="QRPTase_N"/>
    <property type="match status" value="1"/>
</dbReference>
<dbReference type="Proteomes" id="UP000587702">
    <property type="component" value="Unassembled WGS sequence"/>
</dbReference>
<comment type="pathway">
    <text evidence="2 9">Cofactor biosynthesis; NAD(+) biosynthesis; nicotinate D-ribonucleotide from quinolinate: step 1/1.</text>
</comment>
<dbReference type="NCBIfam" id="TIGR00078">
    <property type="entry name" value="nadC"/>
    <property type="match status" value="1"/>
</dbReference>
<evidence type="ECO:0000313" key="17">
    <source>
        <dbReference type="EMBL" id="NWK07762.1"/>
    </source>
</evidence>
<evidence type="ECO:0000313" key="14">
    <source>
        <dbReference type="EMBL" id="NWJ57145.1"/>
    </source>
</evidence>
<dbReference type="InterPro" id="IPR036068">
    <property type="entry name" value="Nicotinate_pribotase-like_C"/>
</dbReference>
<protein>
    <recommendedName>
        <fullName evidence="9">Nicotinate-nucleotide pyrophosphorylase [carboxylating]</fullName>
        <ecNumber evidence="9">2.4.2.19</ecNumber>
    </recommendedName>
    <alternativeName>
        <fullName evidence="9">Quinolinate phosphoribosyltransferase [decarboxylating]</fullName>
    </alternativeName>
</protein>
<evidence type="ECO:0000256" key="7">
    <source>
        <dbReference type="ARBA" id="ARBA00022679"/>
    </source>
</evidence>
<dbReference type="AlphaFoldDB" id="A0A7K4MJ16"/>
<evidence type="ECO:0000256" key="9">
    <source>
        <dbReference type="PIRNR" id="PIRNR006250"/>
    </source>
</evidence>
<gene>
    <name evidence="13" type="primary">nadC</name>
    <name evidence="16" type="ORF">HX840_04060</name>
    <name evidence="17" type="ORF">HX847_05050</name>
    <name evidence="13" type="ORF">HX848_04180</name>
    <name evidence="18" type="ORF">HX853_04850</name>
    <name evidence="15" type="ORF">HX854_05740</name>
    <name evidence="14" type="ORF">HX858_05260</name>
    <name evidence="12" type="ORF">HX860_04095</name>
</gene>
<evidence type="ECO:0000313" key="15">
    <source>
        <dbReference type="EMBL" id="NWJ84211.1"/>
    </source>
</evidence>
<comment type="similarity">
    <text evidence="3 9">Belongs to the NadC/ModD family.</text>
</comment>
<comment type="catalytic activity">
    <reaction evidence="8 9">
        <text>nicotinate beta-D-ribonucleotide + CO2 + diphosphate = quinolinate + 5-phospho-alpha-D-ribose 1-diphosphate + 2 H(+)</text>
        <dbReference type="Rhea" id="RHEA:12733"/>
        <dbReference type="ChEBI" id="CHEBI:15378"/>
        <dbReference type="ChEBI" id="CHEBI:16526"/>
        <dbReference type="ChEBI" id="CHEBI:29959"/>
        <dbReference type="ChEBI" id="CHEBI:33019"/>
        <dbReference type="ChEBI" id="CHEBI:57502"/>
        <dbReference type="ChEBI" id="CHEBI:58017"/>
        <dbReference type="EC" id="2.4.2.19"/>
    </reaction>
</comment>
<dbReference type="Proteomes" id="UP000559282">
    <property type="component" value="Unassembled WGS sequence"/>
</dbReference>
<dbReference type="Gene3D" id="3.90.1170.20">
    <property type="entry name" value="Quinolinate phosphoribosyl transferase, N-terminal domain"/>
    <property type="match status" value="1"/>
</dbReference>
<dbReference type="InterPro" id="IPR022412">
    <property type="entry name" value="Quinolinate_PRibosylTrfase_N"/>
</dbReference>
<evidence type="ECO:0000256" key="6">
    <source>
        <dbReference type="ARBA" id="ARBA00022676"/>
    </source>
</evidence>
<comment type="caution">
    <text evidence="13">The sequence shown here is derived from an EMBL/GenBank/DDBJ whole genome shotgun (WGS) entry which is preliminary data.</text>
</comment>
<evidence type="ECO:0000256" key="8">
    <source>
        <dbReference type="ARBA" id="ARBA00047445"/>
    </source>
</evidence>
<evidence type="ECO:0000256" key="4">
    <source>
        <dbReference type="ARBA" id="ARBA00011218"/>
    </source>
</evidence>
<dbReference type="EMBL" id="JACATI010000003">
    <property type="protein sequence ID" value="NWJ20234.1"/>
    <property type="molecule type" value="Genomic_DNA"/>
</dbReference>
<evidence type="ECO:0000313" key="13">
    <source>
        <dbReference type="EMBL" id="NWJ28572.1"/>
    </source>
</evidence>
<keyword evidence="6 9" id="KW-0328">Glycosyltransferase</keyword>
<dbReference type="CDD" id="cd01572">
    <property type="entry name" value="QPRTase"/>
    <property type="match status" value="1"/>
</dbReference>
<dbReference type="EMBL" id="JACATC010000006">
    <property type="protein sequence ID" value="NWJ84211.1"/>
    <property type="molecule type" value="Genomic_DNA"/>
</dbReference>
<keyword evidence="7 9" id="KW-0808">Transferase</keyword>
<dbReference type="InterPro" id="IPR013785">
    <property type="entry name" value="Aldolase_TIM"/>
</dbReference>
<comment type="subunit">
    <text evidence="4 9">Hexamer formed by 3 homodimers.</text>
</comment>
<dbReference type="UniPathway" id="UPA00253">
    <property type="reaction ID" value="UER00331"/>
</dbReference>
<evidence type="ECO:0000313" key="21">
    <source>
        <dbReference type="Proteomes" id="UP000547822"/>
    </source>
</evidence>
<dbReference type="SUPFAM" id="SSF54675">
    <property type="entry name" value="Nicotinate/Quinolinate PRTase N-terminal domain-like"/>
    <property type="match status" value="1"/>
</dbReference>
<dbReference type="PIRSF" id="PIRSF006250">
    <property type="entry name" value="NadC_ModD"/>
    <property type="match status" value="1"/>
</dbReference>
<dbReference type="EMBL" id="JACATE010000005">
    <property type="protein sequence ID" value="NWJ28572.1"/>
    <property type="molecule type" value="Genomic_DNA"/>
</dbReference>